<evidence type="ECO:0000256" key="4">
    <source>
        <dbReference type="ARBA" id="ARBA00022651"/>
    </source>
</evidence>
<proteinExistence type="inferred from homology"/>
<comment type="pathway">
    <text evidence="2 9 10">Glycan degradation; xylan degradation.</text>
</comment>
<evidence type="ECO:0000256" key="9">
    <source>
        <dbReference type="PROSITE-ProRule" id="PRU01097"/>
    </source>
</evidence>
<dbReference type="PROSITE" id="PS51761">
    <property type="entry name" value="GH11_3"/>
    <property type="match status" value="1"/>
</dbReference>
<evidence type="ECO:0000256" key="3">
    <source>
        <dbReference type="ARBA" id="ARBA00012590"/>
    </source>
</evidence>
<dbReference type="EMBL" id="JBHRST010000013">
    <property type="protein sequence ID" value="MFC3098090.1"/>
    <property type="molecule type" value="Genomic_DNA"/>
</dbReference>
<dbReference type="Proteomes" id="UP001595456">
    <property type="component" value="Unassembled WGS sequence"/>
</dbReference>
<evidence type="ECO:0000256" key="8">
    <source>
        <dbReference type="ARBA" id="ARBA00023326"/>
    </source>
</evidence>
<dbReference type="PROSITE" id="PS00776">
    <property type="entry name" value="GH11_1"/>
    <property type="match status" value="1"/>
</dbReference>
<keyword evidence="6 9" id="KW-0119">Carbohydrate metabolism</keyword>
<dbReference type="InterPro" id="IPR013319">
    <property type="entry name" value="GH11/12"/>
</dbReference>
<feature type="active site" description="Nucleophile" evidence="9">
    <location>
        <position position="97"/>
    </location>
</feature>
<dbReference type="InterPro" id="IPR033123">
    <property type="entry name" value="GH11_dom"/>
</dbReference>
<dbReference type="SUPFAM" id="SSF49899">
    <property type="entry name" value="Concanavalin A-like lectins/glucanases"/>
    <property type="match status" value="1"/>
</dbReference>
<dbReference type="Gene3D" id="2.60.120.180">
    <property type="match status" value="1"/>
</dbReference>
<keyword evidence="5 9" id="KW-0378">Hydrolase</keyword>
<keyword evidence="4 9" id="KW-0858">Xylan degradation</keyword>
<gene>
    <name evidence="12" type="ORF">ACFODU_09795</name>
</gene>
<dbReference type="Pfam" id="PF00457">
    <property type="entry name" value="Glyco_hydro_11"/>
    <property type="match status" value="1"/>
</dbReference>
<dbReference type="InterPro" id="IPR001137">
    <property type="entry name" value="Glyco_hydro_11"/>
</dbReference>
<feature type="active site" description="Proton donor" evidence="9">
    <location>
        <position position="190"/>
    </location>
</feature>
<organism evidence="12 13">
    <name type="scientific">Alteraurantiacibacter palmitatis</name>
    <dbReference type="NCBI Taxonomy" id="2054628"/>
    <lineage>
        <taxon>Bacteria</taxon>
        <taxon>Pseudomonadati</taxon>
        <taxon>Pseudomonadota</taxon>
        <taxon>Alphaproteobacteria</taxon>
        <taxon>Sphingomonadales</taxon>
        <taxon>Erythrobacteraceae</taxon>
        <taxon>Alteraurantiacibacter</taxon>
    </lineage>
</organism>
<keyword evidence="13" id="KW-1185">Reference proteome</keyword>
<evidence type="ECO:0000256" key="10">
    <source>
        <dbReference type="RuleBase" id="RU362015"/>
    </source>
</evidence>
<reference evidence="13" key="1">
    <citation type="journal article" date="2019" name="Int. J. Syst. Evol. Microbiol.">
        <title>The Global Catalogue of Microorganisms (GCM) 10K type strain sequencing project: providing services to taxonomists for standard genome sequencing and annotation.</title>
        <authorList>
            <consortium name="The Broad Institute Genomics Platform"/>
            <consortium name="The Broad Institute Genome Sequencing Center for Infectious Disease"/>
            <person name="Wu L."/>
            <person name="Ma J."/>
        </authorList>
    </citation>
    <scope>NUCLEOTIDE SEQUENCE [LARGE SCALE GENOMIC DNA]</scope>
    <source>
        <strain evidence="13">KCTC 52607</strain>
    </source>
</reference>
<dbReference type="InterPro" id="IPR013320">
    <property type="entry name" value="ConA-like_dom_sf"/>
</dbReference>
<evidence type="ECO:0000256" key="6">
    <source>
        <dbReference type="ARBA" id="ARBA00023277"/>
    </source>
</evidence>
<evidence type="ECO:0000259" key="11">
    <source>
        <dbReference type="PROSITE" id="PS51761"/>
    </source>
</evidence>
<comment type="catalytic activity">
    <reaction evidence="1 9 10">
        <text>Endohydrolysis of (1-&gt;4)-beta-D-xylosidic linkages in xylans.</text>
        <dbReference type="EC" id="3.2.1.8"/>
    </reaction>
</comment>
<dbReference type="EC" id="3.2.1.8" evidence="3 9"/>
<dbReference type="InterPro" id="IPR018208">
    <property type="entry name" value="GH11_AS_1"/>
</dbReference>
<keyword evidence="7 9" id="KW-0326">Glycosidase</keyword>
<evidence type="ECO:0000313" key="13">
    <source>
        <dbReference type="Proteomes" id="UP001595456"/>
    </source>
</evidence>
<comment type="caution">
    <text evidence="12">The sequence shown here is derived from an EMBL/GenBank/DDBJ whole genome shotgun (WGS) entry which is preliminary data.</text>
</comment>
<evidence type="ECO:0000256" key="7">
    <source>
        <dbReference type="ARBA" id="ARBA00023295"/>
    </source>
</evidence>
<evidence type="ECO:0000256" key="5">
    <source>
        <dbReference type="ARBA" id="ARBA00022801"/>
    </source>
</evidence>
<keyword evidence="8 9" id="KW-0624">Polysaccharide degradation</keyword>
<dbReference type="PANTHER" id="PTHR46828:SF2">
    <property type="entry name" value="ENDO-1,4-BETA-XYLANASE A-RELATED"/>
    <property type="match status" value="1"/>
</dbReference>
<protein>
    <recommendedName>
        <fullName evidence="3 9">Endo-1,4-beta-xylanase</fullName>
        <ecNumber evidence="3 9">3.2.1.8</ecNumber>
    </recommendedName>
</protein>
<dbReference type="GO" id="GO:0016787">
    <property type="term" value="F:hydrolase activity"/>
    <property type="evidence" value="ECO:0007669"/>
    <property type="project" value="UniProtKB-KW"/>
</dbReference>
<evidence type="ECO:0000256" key="1">
    <source>
        <dbReference type="ARBA" id="ARBA00000681"/>
    </source>
</evidence>
<evidence type="ECO:0000313" key="12">
    <source>
        <dbReference type="EMBL" id="MFC3098090.1"/>
    </source>
</evidence>
<dbReference type="PANTHER" id="PTHR46828">
    <property type="entry name" value="ENDO-1,4-BETA-XYLANASE A-RELATED"/>
    <property type="match status" value="1"/>
</dbReference>
<dbReference type="PRINTS" id="PR00911">
    <property type="entry name" value="GLHYDRLASE11"/>
</dbReference>
<feature type="domain" description="GH11" evidence="11">
    <location>
        <begin position="10"/>
        <end position="203"/>
    </location>
</feature>
<name>A0ABV7E5T9_9SPHN</name>
<accession>A0ABV7E5T9</accession>
<evidence type="ECO:0000256" key="2">
    <source>
        <dbReference type="ARBA" id="ARBA00004851"/>
    </source>
</evidence>
<dbReference type="RefSeq" id="WP_336925361.1">
    <property type="nucleotide sequence ID" value="NZ_JBANRO010000004.1"/>
</dbReference>
<comment type="similarity">
    <text evidence="9 10">Belongs to the glycosyl hydrolase 11 (cellulase G) family.</text>
</comment>
<sequence length="203" mass="22115">MVSVTAQAQTICSNGTGNQGGYFWTFFRDSGSGCMTLGAGGNYSVSWQLGSSGNLVVGKGWATGSTSRVVNYNAGVFNPGNNGYLTLYGWTTNPLVEYYVVDNWGNYTPPGAQSMGTVTSDGGTYNIYRTQRVNAPSIIGTATFYQYWSVRTQKRPTGQNHRITFQNHVNAWRNRGWNLGQMNYQVMAAEGFGSNGSANLTVW</sequence>